<dbReference type="AlphaFoldDB" id="A0A0M3IP50"/>
<dbReference type="WBParaSite" id="ALUE_0002052801-mRNA-1">
    <property type="protein sequence ID" value="ALUE_0002052801-mRNA-1"/>
    <property type="gene ID" value="ALUE_0002052801"/>
</dbReference>
<evidence type="ECO:0000313" key="2">
    <source>
        <dbReference type="Proteomes" id="UP000036681"/>
    </source>
</evidence>
<evidence type="ECO:0000256" key="1">
    <source>
        <dbReference type="SAM" id="Phobius"/>
    </source>
</evidence>
<organism evidence="2 3">
    <name type="scientific">Ascaris lumbricoides</name>
    <name type="common">Giant roundworm</name>
    <dbReference type="NCBI Taxonomy" id="6252"/>
    <lineage>
        <taxon>Eukaryota</taxon>
        <taxon>Metazoa</taxon>
        <taxon>Ecdysozoa</taxon>
        <taxon>Nematoda</taxon>
        <taxon>Chromadorea</taxon>
        <taxon>Rhabditida</taxon>
        <taxon>Spirurina</taxon>
        <taxon>Ascaridomorpha</taxon>
        <taxon>Ascaridoidea</taxon>
        <taxon>Ascarididae</taxon>
        <taxon>Ascaris</taxon>
    </lineage>
</organism>
<dbReference type="Proteomes" id="UP000036681">
    <property type="component" value="Unplaced"/>
</dbReference>
<keyword evidence="1" id="KW-0812">Transmembrane</keyword>
<proteinExistence type="predicted"/>
<feature type="transmembrane region" description="Helical" evidence="1">
    <location>
        <begin position="91"/>
        <end position="117"/>
    </location>
</feature>
<sequence length="242" mass="26436">MSVDKTIEELSYTLAQLGTLMSVDKTIEELSYTLAQLGTLVSHINAQVVGITSRINTTLETFDSSVAGIAVDASALTHQVAFTVSQVPNAWVFYLLFITLIVVFILLSFVLTINIIAKCHGIYRLVKEPRSISSIVSPNSNSEVLPIYDDSKTFVNASSPPSLRSAVVNHIAIPMDYEPRRVGYPMSNGDISNGSHFKNEGDSMAGDDLKQPYQRKPYEPIGGRYNVQMGVALPYSSRGAEV</sequence>
<keyword evidence="2" id="KW-1185">Reference proteome</keyword>
<keyword evidence="1" id="KW-0472">Membrane</keyword>
<keyword evidence="1" id="KW-1133">Transmembrane helix</keyword>
<reference evidence="3" key="1">
    <citation type="submission" date="2017-02" db="UniProtKB">
        <authorList>
            <consortium name="WormBaseParasite"/>
        </authorList>
    </citation>
    <scope>IDENTIFICATION</scope>
</reference>
<name>A0A0M3IP50_ASCLU</name>
<evidence type="ECO:0000313" key="3">
    <source>
        <dbReference type="WBParaSite" id="ALUE_0002052801-mRNA-1"/>
    </source>
</evidence>
<accession>A0A0M3IP50</accession>
<protein>
    <submittedName>
        <fullName evidence="3">Protein tweety homolog</fullName>
    </submittedName>
</protein>